<dbReference type="Proteomes" id="UP000005240">
    <property type="component" value="Unassembled WGS sequence"/>
</dbReference>
<dbReference type="OrthoDB" id="2502423at2759"/>
<proteinExistence type="predicted"/>
<sequence>MDHTIPAPQGSAGSKILTVAQKAWLDGVVASMQNRINTELEPAHDSRTPLEKVLADDHVLKNMHYYYDGVMQEAKFMQLGSSQMPNFYALWVARRAQLRRGPPLKKEQTTAYKSAIATGEIPASYKGDSPK</sequence>
<protein>
    <submittedName>
        <fullName evidence="1 2">Uncharacterized protein</fullName>
    </submittedName>
</protein>
<evidence type="ECO:0000313" key="1">
    <source>
        <dbReference type="EMBL" id="OAV86774.1"/>
    </source>
</evidence>
<reference evidence="2" key="4">
    <citation type="submission" date="2025-05" db="UniProtKB">
        <authorList>
            <consortium name="EnsemblFungi"/>
        </authorList>
    </citation>
    <scope>IDENTIFICATION</scope>
    <source>
        <strain evidence="2">isolate 1-1 / race 1 (BBBD)</strain>
    </source>
</reference>
<organism evidence="1">
    <name type="scientific">Puccinia triticina (isolate 1-1 / race 1 (BBBD))</name>
    <name type="common">Brown leaf rust fungus</name>
    <dbReference type="NCBI Taxonomy" id="630390"/>
    <lineage>
        <taxon>Eukaryota</taxon>
        <taxon>Fungi</taxon>
        <taxon>Dikarya</taxon>
        <taxon>Basidiomycota</taxon>
        <taxon>Pucciniomycotina</taxon>
        <taxon>Pucciniomycetes</taxon>
        <taxon>Pucciniales</taxon>
        <taxon>Pucciniaceae</taxon>
        <taxon>Puccinia</taxon>
    </lineage>
</organism>
<dbReference type="AlphaFoldDB" id="A0A180G2B6"/>
<reference evidence="1" key="2">
    <citation type="submission" date="2016-05" db="EMBL/GenBank/DDBJ databases">
        <title>Comparative analysis highlights variable genome content of wheat rusts and divergence of the mating loci.</title>
        <authorList>
            <person name="Cuomo C.A."/>
            <person name="Bakkeren G."/>
            <person name="Szabo L."/>
            <person name="Khalil H."/>
            <person name="Joly D."/>
            <person name="Goldberg J."/>
            <person name="Young S."/>
            <person name="Zeng Q."/>
            <person name="Fellers J."/>
        </authorList>
    </citation>
    <scope>NUCLEOTIDE SEQUENCE [LARGE SCALE GENOMIC DNA]</scope>
    <source>
        <strain evidence="1">1-1 BBBD Race 1</strain>
    </source>
</reference>
<reference evidence="1" key="1">
    <citation type="submission" date="2009-11" db="EMBL/GenBank/DDBJ databases">
        <authorList>
            <consortium name="The Broad Institute Genome Sequencing Platform"/>
            <person name="Ward D."/>
            <person name="Feldgarden M."/>
            <person name="Earl A."/>
            <person name="Young S.K."/>
            <person name="Zeng Q."/>
            <person name="Koehrsen M."/>
            <person name="Alvarado L."/>
            <person name="Berlin A."/>
            <person name="Bochicchio J."/>
            <person name="Borenstein D."/>
            <person name="Chapman S.B."/>
            <person name="Chen Z."/>
            <person name="Engels R."/>
            <person name="Freedman E."/>
            <person name="Gellesch M."/>
            <person name="Goldberg J."/>
            <person name="Griggs A."/>
            <person name="Gujja S."/>
            <person name="Heilman E."/>
            <person name="Heiman D."/>
            <person name="Hepburn T."/>
            <person name="Howarth C."/>
            <person name="Jen D."/>
            <person name="Larson L."/>
            <person name="Lewis B."/>
            <person name="Mehta T."/>
            <person name="Park D."/>
            <person name="Pearson M."/>
            <person name="Roberts A."/>
            <person name="Saif S."/>
            <person name="Shea T."/>
            <person name="Shenoy N."/>
            <person name="Sisk P."/>
            <person name="Stolte C."/>
            <person name="Sykes S."/>
            <person name="Thomson T."/>
            <person name="Walk T."/>
            <person name="White J."/>
            <person name="Yandava C."/>
            <person name="Izard J."/>
            <person name="Baranova O.V."/>
            <person name="Blanton J.M."/>
            <person name="Tanner A.C."/>
            <person name="Dewhirst F.E."/>
            <person name="Haas B."/>
            <person name="Nusbaum C."/>
            <person name="Birren B."/>
        </authorList>
    </citation>
    <scope>NUCLEOTIDE SEQUENCE [LARGE SCALE GENOMIC DNA]</scope>
    <source>
        <strain evidence="1">1-1 BBBD Race 1</strain>
    </source>
</reference>
<evidence type="ECO:0000313" key="2">
    <source>
        <dbReference type="EnsemblFungi" id="PTTG_29734-t43_1-p1"/>
    </source>
</evidence>
<reference evidence="2 3" key="3">
    <citation type="journal article" date="2017" name="G3 (Bethesda)">
        <title>Comparative analysis highlights variable genome content of wheat rusts and divergence of the mating loci.</title>
        <authorList>
            <person name="Cuomo C.A."/>
            <person name="Bakkeren G."/>
            <person name="Khalil H.B."/>
            <person name="Panwar V."/>
            <person name="Joly D."/>
            <person name="Linning R."/>
            <person name="Sakthikumar S."/>
            <person name="Song X."/>
            <person name="Adiconis X."/>
            <person name="Fan L."/>
            <person name="Goldberg J.M."/>
            <person name="Levin J.Z."/>
            <person name="Young S."/>
            <person name="Zeng Q."/>
            <person name="Anikster Y."/>
            <person name="Bruce M."/>
            <person name="Wang M."/>
            <person name="Yin C."/>
            <person name="McCallum B."/>
            <person name="Szabo L.J."/>
            <person name="Hulbert S."/>
            <person name="Chen X."/>
            <person name="Fellers J.P."/>
        </authorList>
    </citation>
    <scope>NUCLEOTIDE SEQUENCE</scope>
    <source>
        <strain evidence="3">Isolate 1-1 / race 1 (BBBD)</strain>
        <strain evidence="2">isolate 1-1 / race 1 (BBBD)</strain>
    </source>
</reference>
<name>A0A180G2B6_PUCT1</name>
<dbReference type="VEuPathDB" id="FungiDB:PTTG_29734"/>
<evidence type="ECO:0000313" key="3">
    <source>
        <dbReference type="Proteomes" id="UP000005240"/>
    </source>
</evidence>
<dbReference type="EnsemblFungi" id="PTTG_29734-t43_1">
    <property type="protein sequence ID" value="PTTG_29734-t43_1-p1"/>
    <property type="gene ID" value="PTTG_29734"/>
</dbReference>
<keyword evidence="3" id="KW-1185">Reference proteome</keyword>
<gene>
    <name evidence="1" type="ORF">PTTG_29734</name>
</gene>
<accession>A0A180G2B6</accession>
<dbReference type="EMBL" id="ADAS02000822">
    <property type="protein sequence ID" value="OAV86774.1"/>
    <property type="molecule type" value="Genomic_DNA"/>
</dbReference>